<feature type="domain" description="Glycosyltransferase subfamily 4-like N-terminal" evidence="1">
    <location>
        <begin position="14"/>
        <end position="178"/>
    </location>
</feature>
<gene>
    <name evidence="2" type="ordered locus">Ddes_0396</name>
</gene>
<dbReference type="PANTHER" id="PTHR12526:SF630">
    <property type="entry name" value="GLYCOSYLTRANSFERASE"/>
    <property type="match status" value="1"/>
</dbReference>
<evidence type="ECO:0000313" key="2">
    <source>
        <dbReference type="EMBL" id="ACL48309.1"/>
    </source>
</evidence>
<dbReference type="SUPFAM" id="SSF53756">
    <property type="entry name" value="UDP-Glycosyltransferase/glycogen phosphorylase"/>
    <property type="match status" value="1"/>
</dbReference>
<dbReference type="Pfam" id="PF13439">
    <property type="entry name" value="Glyco_transf_4"/>
    <property type="match status" value="1"/>
</dbReference>
<reference evidence="2" key="1">
    <citation type="submission" date="2009-01" db="EMBL/GenBank/DDBJ databases">
        <title>Complete sequence of Desulfovibrio desulfuricans subsp. desulfuricans str. ATCC 27774.</title>
        <authorList>
            <consortium name="US DOE Joint Genome Institute"/>
            <person name="Lucas S."/>
            <person name="Copeland A."/>
            <person name="Lapidus A."/>
            <person name="Glavina del Rio T."/>
            <person name="Tice H."/>
            <person name="Bruce D."/>
            <person name="Goodwin L."/>
            <person name="Pitluck S."/>
            <person name="Sims D."/>
            <person name="Lu M."/>
            <person name="Kiss H."/>
            <person name="Meineke L."/>
            <person name="Brettin T."/>
            <person name="Detter J.C."/>
            <person name="Han C."/>
            <person name="Larimer F."/>
            <person name="Land M."/>
            <person name="Hauser L."/>
            <person name="Kyrpides N."/>
            <person name="Ovchinnikova G."/>
            <person name="Hazen T.C."/>
        </authorList>
    </citation>
    <scope>NUCLEOTIDE SEQUENCE [LARGE SCALE GENOMIC DNA]</scope>
    <source>
        <strain evidence="2">ATCC 27774</strain>
    </source>
</reference>
<name>B8J3S4_DESDA</name>
<dbReference type="Pfam" id="PF13692">
    <property type="entry name" value="Glyco_trans_1_4"/>
    <property type="match status" value="1"/>
</dbReference>
<dbReference type="CAZy" id="GT4">
    <property type="family name" value="Glycosyltransferase Family 4"/>
</dbReference>
<dbReference type="STRING" id="525146.Ddes_0396"/>
<dbReference type="AlphaFoldDB" id="B8J3S4"/>
<dbReference type="HOGENOM" id="CLU_733050_0_0_7"/>
<organism evidence="2">
    <name type="scientific">Desulfovibrio desulfuricans (strain ATCC 27774 / DSM 6949 / MB)</name>
    <dbReference type="NCBI Taxonomy" id="525146"/>
    <lineage>
        <taxon>Bacteria</taxon>
        <taxon>Pseudomonadati</taxon>
        <taxon>Thermodesulfobacteriota</taxon>
        <taxon>Desulfovibrionia</taxon>
        <taxon>Desulfovibrionales</taxon>
        <taxon>Desulfovibrionaceae</taxon>
        <taxon>Desulfovibrio</taxon>
    </lineage>
</organism>
<dbReference type="KEGG" id="dds:Ddes_0396"/>
<dbReference type="EMBL" id="CP001358">
    <property type="protein sequence ID" value="ACL48309.1"/>
    <property type="molecule type" value="Genomic_DNA"/>
</dbReference>
<dbReference type="GO" id="GO:0016757">
    <property type="term" value="F:glycosyltransferase activity"/>
    <property type="evidence" value="ECO:0007669"/>
    <property type="project" value="UniProtKB-ARBA"/>
</dbReference>
<keyword evidence="2" id="KW-0808">Transferase</keyword>
<proteinExistence type="predicted"/>
<sequence>MRNIIFCDQYGQLGGGQQVLMELVKAAQVSKFAVKVLLPAGPCADKLETLGVDVRRIPVCVLTQGKKDFTDILRFALYNMAVFFRNIKVLRSSDLIYINGNRLLPVALLAEILLGRQAACHIHLNHGVMEKKLFRIFLRQHRTKAIVVPSEFIQRELEHYDAAFVSPKVRMVENGLDARFSETAFEDRFSGRPLRHVGIVGRVSAEKGQDVLPALARQFPDMDFHVLGDAAFSSADFDAALRRESPTNVHFHGWVEDLPAKVREIGLQVCLVPSRCPESTPGYSFEAAPLVPLQMAALSCLVLVRCLGALEDVAKNLQLACFDSDEGLAPIIENLRAQSAAELLAQCENSHMLAVSKYRHNAFHERLKELMHTLMPE</sequence>
<evidence type="ECO:0000259" key="1">
    <source>
        <dbReference type="Pfam" id="PF13439"/>
    </source>
</evidence>
<dbReference type="Gene3D" id="3.40.50.2000">
    <property type="entry name" value="Glycogen Phosphorylase B"/>
    <property type="match status" value="2"/>
</dbReference>
<dbReference type="CDD" id="cd03801">
    <property type="entry name" value="GT4_PimA-like"/>
    <property type="match status" value="1"/>
</dbReference>
<dbReference type="eggNOG" id="COG0438">
    <property type="taxonomic scope" value="Bacteria"/>
</dbReference>
<accession>B8J3S4</accession>
<dbReference type="InterPro" id="IPR028098">
    <property type="entry name" value="Glyco_trans_4-like_N"/>
</dbReference>
<dbReference type="PANTHER" id="PTHR12526">
    <property type="entry name" value="GLYCOSYLTRANSFERASE"/>
    <property type="match status" value="1"/>
</dbReference>
<protein>
    <submittedName>
        <fullName evidence="2">Glycosyltransferase-like protein</fullName>
    </submittedName>
</protein>